<name>K4KZP4_SIMAS</name>
<dbReference type="HOGENOM" id="CLU_1407906_0_0_6"/>
<feature type="signal peptide" evidence="1">
    <location>
        <begin position="1"/>
        <end position="21"/>
    </location>
</feature>
<protein>
    <submittedName>
        <fullName evidence="2">Uncharacterized protein</fullName>
    </submittedName>
</protein>
<dbReference type="RefSeq" id="WP_015047571.1">
    <property type="nucleotide sequence ID" value="NC_018868.3"/>
</dbReference>
<keyword evidence="3" id="KW-1185">Reference proteome</keyword>
<dbReference type="eggNOG" id="ENOG5033P9S">
    <property type="taxonomic scope" value="Bacteria"/>
</dbReference>
<dbReference type="KEGG" id="saga:M5M_11150"/>
<keyword evidence="1" id="KW-0732">Signal</keyword>
<dbReference type="EMBL" id="CP003746">
    <property type="protein sequence ID" value="AFU99407.1"/>
    <property type="molecule type" value="Genomic_DNA"/>
</dbReference>
<organism evidence="2 3">
    <name type="scientific">Simiduia agarivorans (strain DSM 21679 / JCM 13881 / BCRC 17597 / SA1)</name>
    <dbReference type="NCBI Taxonomy" id="1117647"/>
    <lineage>
        <taxon>Bacteria</taxon>
        <taxon>Pseudomonadati</taxon>
        <taxon>Pseudomonadota</taxon>
        <taxon>Gammaproteobacteria</taxon>
        <taxon>Cellvibrionales</taxon>
        <taxon>Cellvibrionaceae</taxon>
        <taxon>Simiduia</taxon>
    </lineage>
</organism>
<dbReference type="AlphaFoldDB" id="K4KZP4"/>
<dbReference type="PROSITE" id="PS51257">
    <property type="entry name" value="PROKAR_LIPOPROTEIN"/>
    <property type="match status" value="1"/>
</dbReference>
<accession>K4KZP4</accession>
<evidence type="ECO:0000313" key="3">
    <source>
        <dbReference type="Proteomes" id="UP000000466"/>
    </source>
</evidence>
<proteinExistence type="predicted"/>
<sequence>MQKYLLAGLATLLLSACASQQAPQPDAQAKEKADLAAFSVVSVTDPEFKPNRGDTISWTADVVFVGEEETAEDSQGVELIQADIEKNLTRKGYTLGHGVDVDYRIIAVVQVGDEKLSEEMRELFRLYPSLGRDSQLHKGMLIVAVARPGSVQALWRGAIKVFLDEDHLLSDEQRRARLDLAVQKVMSSMPKAL</sequence>
<dbReference type="STRING" id="1117647.M5M_11150"/>
<feature type="chain" id="PRO_5003880148" evidence="1">
    <location>
        <begin position="22"/>
        <end position="193"/>
    </location>
</feature>
<gene>
    <name evidence="2" type="ordered locus">M5M_11150</name>
</gene>
<evidence type="ECO:0000313" key="2">
    <source>
        <dbReference type="EMBL" id="AFU99407.1"/>
    </source>
</evidence>
<evidence type="ECO:0000256" key="1">
    <source>
        <dbReference type="SAM" id="SignalP"/>
    </source>
</evidence>
<dbReference type="Proteomes" id="UP000000466">
    <property type="component" value="Chromosome"/>
</dbReference>
<dbReference type="OrthoDB" id="5876564at2"/>
<reference evidence="2 3" key="1">
    <citation type="journal article" date="2013" name="Genome Announc.">
        <title>Complete genome sequence of Simiduia agarivorans SA1(T), a marine bacterium able to degrade a variety of polysaccharides.</title>
        <authorList>
            <person name="Lin S.Y."/>
            <person name="Shieh W.Y."/>
            <person name="Chen J.S."/>
            <person name="Tang S.L."/>
        </authorList>
    </citation>
    <scope>NUCLEOTIDE SEQUENCE [LARGE SCALE GENOMIC DNA]</scope>
    <source>
        <strain evidence="3">DSM 21679 / JCM 13881 / BCRC 17597 / SA1</strain>
    </source>
</reference>